<accession>A0A494ZCN9</accession>
<dbReference type="PROSITE" id="PS51786">
    <property type="entry name" value="LON_PROTEOLYTIC"/>
    <property type="match status" value="1"/>
</dbReference>
<dbReference type="InterPro" id="IPR036034">
    <property type="entry name" value="PDZ_sf"/>
</dbReference>
<dbReference type="Proteomes" id="UP000272238">
    <property type="component" value="Unassembled WGS sequence"/>
</dbReference>
<dbReference type="InterPro" id="IPR008269">
    <property type="entry name" value="Lon_proteolytic"/>
</dbReference>
<feature type="active site" evidence="1">
    <location>
        <position position="252"/>
    </location>
</feature>
<comment type="caution">
    <text evidence="4">The sequence shown here is derived from an EMBL/GenBank/DDBJ whole genome shotgun (WGS) entry which is preliminary data.</text>
</comment>
<dbReference type="AlphaFoldDB" id="A0A494ZCN9"/>
<dbReference type="GO" id="GO:0004252">
    <property type="term" value="F:serine-type endopeptidase activity"/>
    <property type="evidence" value="ECO:0007669"/>
    <property type="project" value="UniProtKB-UniRule"/>
</dbReference>
<dbReference type="Pfam" id="PF13180">
    <property type="entry name" value="PDZ_2"/>
    <property type="match status" value="1"/>
</dbReference>
<evidence type="ECO:0000259" key="3">
    <source>
        <dbReference type="PROSITE" id="PS51786"/>
    </source>
</evidence>
<dbReference type="EMBL" id="RBZN01000002">
    <property type="protein sequence ID" value="RKQ19858.1"/>
    <property type="molecule type" value="Genomic_DNA"/>
</dbReference>
<organism evidence="4 5">
    <name type="scientific">Ureibacillus endophyticus</name>
    <dbReference type="NCBI Taxonomy" id="1978490"/>
    <lineage>
        <taxon>Bacteria</taxon>
        <taxon>Bacillati</taxon>
        <taxon>Bacillota</taxon>
        <taxon>Bacilli</taxon>
        <taxon>Bacillales</taxon>
        <taxon>Caryophanaceae</taxon>
        <taxon>Ureibacillus</taxon>
    </lineage>
</organism>
<evidence type="ECO:0000259" key="2">
    <source>
        <dbReference type="PROSITE" id="PS50106"/>
    </source>
</evidence>
<evidence type="ECO:0000313" key="5">
    <source>
        <dbReference type="Proteomes" id="UP000272238"/>
    </source>
</evidence>
<dbReference type="InterPro" id="IPR027065">
    <property type="entry name" value="Lon_Prtase"/>
</dbReference>
<dbReference type="GO" id="GO:0004176">
    <property type="term" value="F:ATP-dependent peptidase activity"/>
    <property type="evidence" value="ECO:0007669"/>
    <property type="project" value="UniProtKB-UniRule"/>
</dbReference>
<evidence type="ECO:0000256" key="1">
    <source>
        <dbReference type="PROSITE-ProRule" id="PRU01122"/>
    </source>
</evidence>
<dbReference type="SUPFAM" id="SSF50156">
    <property type="entry name" value="PDZ domain-like"/>
    <property type="match status" value="1"/>
</dbReference>
<keyword evidence="1" id="KW-0720">Serine protease</keyword>
<dbReference type="GO" id="GO:0006508">
    <property type="term" value="P:proteolysis"/>
    <property type="evidence" value="ECO:0007669"/>
    <property type="project" value="UniProtKB-KW"/>
</dbReference>
<sequence length="324" mass="35964">MKPGSAYDVSQFVTVDGGDQDDSGSLSLMTVAMAPATPLTFVIAYFREFEEIMEMEEVRQEEEDEEEYSVRQFKLMTDSQFNALFVAFKKANLPYTIEYNGITILNVLSGGAADGKLRPGDEIVEIDGKLINRAEELTKILSKKTLNEEVKLVINRNEELLDKTLTLKEIPGEEHNRVGIGITYSESKSIKTDPLVNVNAENIGGPSAGLMFTLEILNQLLDEDLSKGYNIAGTGEMHEDGTVGRIGGIEKKVVAAHEDGMEIFFAPDDEITENMKKLNPNIKTNYEAAVETAKKIKTDMQIVPVKNIDDALNYLRNLSPKETK</sequence>
<dbReference type="PANTHER" id="PTHR10046">
    <property type="entry name" value="ATP DEPENDENT LON PROTEASE FAMILY MEMBER"/>
    <property type="match status" value="1"/>
</dbReference>
<keyword evidence="1" id="KW-0645">Protease</keyword>
<dbReference type="SUPFAM" id="SSF54211">
    <property type="entry name" value="Ribosomal protein S5 domain 2-like"/>
    <property type="match status" value="1"/>
</dbReference>
<comment type="similarity">
    <text evidence="1">Belongs to the peptidase S16 family.</text>
</comment>
<dbReference type="Gene3D" id="3.30.230.10">
    <property type="match status" value="1"/>
</dbReference>
<dbReference type="OrthoDB" id="2356897at2"/>
<dbReference type="NCBIfam" id="NF041438">
    <property type="entry name" value="SepM_fam_S16"/>
    <property type="match status" value="1"/>
</dbReference>
<keyword evidence="1" id="KW-0378">Hydrolase</keyword>
<proteinExistence type="inferred from homology"/>
<dbReference type="Pfam" id="PF05362">
    <property type="entry name" value="Lon_C"/>
    <property type="match status" value="1"/>
</dbReference>
<gene>
    <name evidence="4" type="ORF">D8M03_01340</name>
</gene>
<comment type="catalytic activity">
    <reaction evidence="1">
        <text>Hydrolysis of proteins in presence of ATP.</text>
        <dbReference type="EC" id="3.4.21.53"/>
    </reaction>
</comment>
<dbReference type="InterPro" id="IPR001478">
    <property type="entry name" value="PDZ"/>
</dbReference>
<dbReference type="GO" id="GO:0030163">
    <property type="term" value="P:protein catabolic process"/>
    <property type="evidence" value="ECO:0007669"/>
    <property type="project" value="InterPro"/>
</dbReference>
<dbReference type="GO" id="GO:0005524">
    <property type="term" value="F:ATP binding"/>
    <property type="evidence" value="ECO:0007669"/>
    <property type="project" value="InterPro"/>
</dbReference>
<dbReference type="InterPro" id="IPR020568">
    <property type="entry name" value="Ribosomal_Su5_D2-typ_SF"/>
</dbReference>
<feature type="active site" evidence="1">
    <location>
        <position position="207"/>
    </location>
</feature>
<evidence type="ECO:0000313" key="4">
    <source>
        <dbReference type="EMBL" id="RKQ19858.1"/>
    </source>
</evidence>
<name>A0A494ZCN9_9BACL</name>
<dbReference type="EC" id="3.4.21.53" evidence="1"/>
<feature type="domain" description="Lon proteolytic" evidence="3">
    <location>
        <begin position="199"/>
        <end position="318"/>
    </location>
</feature>
<protein>
    <recommendedName>
        <fullName evidence="1">endopeptidase La</fullName>
        <ecNumber evidence="1">3.4.21.53</ecNumber>
    </recommendedName>
</protein>
<keyword evidence="5" id="KW-1185">Reference proteome</keyword>
<dbReference type="PROSITE" id="PS50106">
    <property type="entry name" value="PDZ"/>
    <property type="match status" value="1"/>
</dbReference>
<dbReference type="InterPro" id="IPR014721">
    <property type="entry name" value="Ribsml_uS5_D2-typ_fold_subgr"/>
</dbReference>
<feature type="domain" description="PDZ" evidence="2">
    <location>
        <begin position="101"/>
        <end position="158"/>
    </location>
</feature>
<reference evidence="4 5" key="1">
    <citation type="journal article" date="2016" name="Antonie Van Leeuwenhoek">
        <title>Lysinibacillus endophyticus sp. nov., an indole-3-acetic acid producing endophytic bacterium isolated from corn root (Zea mays cv. Xinken-5).</title>
        <authorList>
            <person name="Yu J."/>
            <person name="Guan X."/>
            <person name="Liu C."/>
            <person name="Xiang W."/>
            <person name="Yu Z."/>
            <person name="Liu X."/>
            <person name="Wang G."/>
        </authorList>
    </citation>
    <scope>NUCLEOTIDE SEQUENCE [LARGE SCALE GENOMIC DNA]</scope>
    <source>
        <strain evidence="4 5">DSM 100506</strain>
    </source>
</reference>
<dbReference type="SMART" id="SM00228">
    <property type="entry name" value="PDZ"/>
    <property type="match status" value="1"/>
</dbReference>